<protein>
    <submittedName>
        <fullName evidence="5">GntR family transcriptional regulator</fullName>
    </submittedName>
</protein>
<gene>
    <name evidence="5" type="ORF">FB560_0092</name>
</gene>
<dbReference type="SMART" id="SM00345">
    <property type="entry name" value="HTH_GNTR"/>
    <property type="match status" value="1"/>
</dbReference>
<dbReference type="InterPro" id="IPR000524">
    <property type="entry name" value="Tscrpt_reg_HTH_GntR"/>
</dbReference>
<dbReference type="Gene3D" id="3.40.1410.10">
    <property type="entry name" value="Chorismate lyase-like"/>
    <property type="match status" value="1"/>
</dbReference>
<dbReference type="Pfam" id="PF07702">
    <property type="entry name" value="UTRA"/>
    <property type="match status" value="1"/>
</dbReference>
<dbReference type="SUPFAM" id="SSF64288">
    <property type="entry name" value="Chorismate lyase-like"/>
    <property type="match status" value="1"/>
</dbReference>
<dbReference type="GO" id="GO:0003677">
    <property type="term" value="F:DNA binding"/>
    <property type="evidence" value="ECO:0007669"/>
    <property type="project" value="UniProtKB-KW"/>
</dbReference>
<dbReference type="PANTHER" id="PTHR44846:SF1">
    <property type="entry name" value="MANNOSYL-D-GLYCERATE TRANSPORT_METABOLISM SYSTEM REPRESSOR MNGR-RELATED"/>
    <property type="match status" value="1"/>
</dbReference>
<sequence>MSETITMSDTDTIGTGTDAIDRHSAAPMYDQLRQLIIDGIARDGLQPGDPLPGEHRLCERYGISRTVVRQALAQLEHEGLVERVKGKGTFVSRPRTSESLVHTLVGLYDDVERRGGHVHSDVLRHERTTADEEIALALDVPVGSPVVVLERLRHVDGEPWSLSTTWMPEAVGSLTLGVDLAERSLYRLLAENDVIATSGVRSAEATVATHEQAQHLGVSAGSALLRLRSVSRGEDGAPIEYFVAYHRGDRSRFEFQLQQEQSQASLLHIDGDGGASRAGTVS</sequence>
<keyword evidence="2" id="KW-0238">DNA-binding</keyword>
<dbReference type="InterPro" id="IPR028978">
    <property type="entry name" value="Chorismate_lyase_/UTRA_dom_sf"/>
</dbReference>
<organism evidence="5 6">
    <name type="scientific">Microbacterium saperdae</name>
    <dbReference type="NCBI Taxonomy" id="69368"/>
    <lineage>
        <taxon>Bacteria</taxon>
        <taxon>Bacillati</taxon>
        <taxon>Actinomycetota</taxon>
        <taxon>Actinomycetes</taxon>
        <taxon>Micrococcales</taxon>
        <taxon>Microbacteriaceae</taxon>
        <taxon>Microbacterium</taxon>
    </lineage>
</organism>
<evidence type="ECO:0000256" key="3">
    <source>
        <dbReference type="ARBA" id="ARBA00023163"/>
    </source>
</evidence>
<comment type="caution">
    <text evidence="5">The sequence shown here is derived from an EMBL/GenBank/DDBJ whole genome shotgun (WGS) entry which is preliminary data.</text>
</comment>
<dbReference type="PANTHER" id="PTHR44846">
    <property type="entry name" value="MANNOSYL-D-GLYCERATE TRANSPORT/METABOLISM SYSTEM REPRESSOR MNGR-RELATED"/>
    <property type="match status" value="1"/>
</dbReference>
<dbReference type="InterPro" id="IPR036388">
    <property type="entry name" value="WH-like_DNA-bd_sf"/>
</dbReference>
<dbReference type="PRINTS" id="PR00035">
    <property type="entry name" value="HTHGNTR"/>
</dbReference>
<dbReference type="AlphaFoldDB" id="A0A543BI44"/>
<evidence type="ECO:0000259" key="4">
    <source>
        <dbReference type="PROSITE" id="PS50949"/>
    </source>
</evidence>
<dbReference type="GO" id="GO:0045892">
    <property type="term" value="P:negative regulation of DNA-templated transcription"/>
    <property type="evidence" value="ECO:0007669"/>
    <property type="project" value="TreeGrafter"/>
</dbReference>
<keyword evidence="1" id="KW-0805">Transcription regulation</keyword>
<dbReference type="PROSITE" id="PS50949">
    <property type="entry name" value="HTH_GNTR"/>
    <property type="match status" value="1"/>
</dbReference>
<dbReference type="Gene3D" id="1.10.10.10">
    <property type="entry name" value="Winged helix-like DNA-binding domain superfamily/Winged helix DNA-binding domain"/>
    <property type="match status" value="1"/>
</dbReference>
<evidence type="ECO:0000256" key="2">
    <source>
        <dbReference type="ARBA" id="ARBA00023125"/>
    </source>
</evidence>
<evidence type="ECO:0000256" key="1">
    <source>
        <dbReference type="ARBA" id="ARBA00023015"/>
    </source>
</evidence>
<evidence type="ECO:0000313" key="5">
    <source>
        <dbReference type="EMBL" id="TQL84505.1"/>
    </source>
</evidence>
<name>A0A543BI44_9MICO</name>
<proteinExistence type="predicted"/>
<dbReference type="InterPro" id="IPR011663">
    <property type="entry name" value="UTRA"/>
</dbReference>
<dbReference type="CDD" id="cd07377">
    <property type="entry name" value="WHTH_GntR"/>
    <property type="match status" value="1"/>
</dbReference>
<keyword evidence="3" id="KW-0804">Transcription</keyword>
<dbReference type="SMART" id="SM00866">
    <property type="entry name" value="UTRA"/>
    <property type="match status" value="1"/>
</dbReference>
<feature type="domain" description="HTH gntR-type" evidence="4">
    <location>
        <begin position="26"/>
        <end position="94"/>
    </location>
</feature>
<evidence type="ECO:0000313" key="6">
    <source>
        <dbReference type="Proteomes" id="UP000317209"/>
    </source>
</evidence>
<dbReference type="Proteomes" id="UP000317209">
    <property type="component" value="Unassembled WGS sequence"/>
</dbReference>
<dbReference type="GO" id="GO:0003700">
    <property type="term" value="F:DNA-binding transcription factor activity"/>
    <property type="evidence" value="ECO:0007669"/>
    <property type="project" value="InterPro"/>
</dbReference>
<accession>A0A543BI44</accession>
<dbReference type="SUPFAM" id="SSF46785">
    <property type="entry name" value="Winged helix' DNA-binding domain"/>
    <property type="match status" value="1"/>
</dbReference>
<keyword evidence="6" id="KW-1185">Reference proteome</keyword>
<dbReference type="EMBL" id="VFOX01000001">
    <property type="protein sequence ID" value="TQL84505.1"/>
    <property type="molecule type" value="Genomic_DNA"/>
</dbReference>
<dbReference type="Pfam" id="PF00392">
    <property type="entry name" value="GntR"/>
    <property type="match status" value="1"/>
</dbReference>
<dbReference type="RefSeq" id="WP_229673360.1">
    <property type="nucleotide sequence ID" value="NZ_VFOX01000001.1"/>
</dbReference>
<dbReference type="InterPro" id="IPR050679">
    <property type="entry name" value="Bact_HTH_transcr_reg"/>
</dbReference>
<reference evidence="5 6" key="1">
    <citation type="submission" date="2019-06" db="EMBL/GenBank/DDBJ databases">
        <title>Sequencing the genomes of 1000 actinobacteria strains.</title>
        <authorList>
            <person name="Klenk H.-P."/>
        </authorList>
    </citation>
    <scope>NUCLEOTIDE SEQUENCE [LARGE SCALE GENOMIC DNA]</scope>
    <source>
        <strain evidence="5 6">DSM 20169</strain>
    </source>
</reference>
<dbReference type="InterPro" id="IPR036390">
    <property type="entry name" value="WH_DNA-bd_sf"/>
</dbReference>